<dbReference type="EMBL" id="JAZAQF010000001">
    <property type="protein sequence ID" value="MFG3816140.1"/>
    <property type="molecule type" value="Genomic_DNA"/>
</dbReference>
<comment type="similarity">
    <text evidence="1">Belongs to the UPF0175 family.</text>
</comment>
<dbReference type="InterPro" id="IPR052264">
    <property type="entry name" value="UPF0175_domain"/>
</dbReference>
<dbReference type="Pfam" id="PF03683">
    <property type="entry name" value="UPF0175"/>
    <property type="match status" value="1"/>
</dbReference>
<dbReference type="InterPro" id="IPR005368">
    <property type="entry name" value="UPF0175"/>
</dbReference>
<comment type="caution">
    <text evidence="2">The sequence shown here is derived from an EMBL/GenBank/DDBJ whole genome shotgun (WGS) entry which is preliminary data.</text>
</comment>
<dbReference type="PANTHER" id="PTHR37525">
    <property type="entry name" value="UPF0175 PROTEIN SSL1255"/>
    <property type="match status" value="1"/>
</dbReference>
<evidence type="ECO:0000313" key="3">
    <source>
        <dbReference type="Proteomes" id="UP001604335"/>
    </source>
</evidence>
<sequence length="83" mass="9603">MGLQLSISDSIVQAIRLPEPRIERELRRELAIALYAQNLLAFGKARELAEMDKYDFGQLLAQRSILRHYSHEELDDDLAYASR</sequence>
<protein>
    <submittedName>
        <fullName evidence="2">UPF0175 family protein</fullName>
    </submittedName>
</protein>
<proteinExistence type="inferred from homology"/>
<evidence type="ECO:0000313" key="2">
    <source>
        <dbReference type="EMBL" id="MFG3816140.1"/>
    </source>
</evidence>
<accession>A0ABW7C7M5</accession>
<keyword evidence="3" id="KW-1185">Reference proteome</keyword>
<organism evidence="2 3">
    <name type="scientific">Limnothrix redekei LRLZ20PSL1</name>
    <dbReference type="NCBI Taxonomy" id="3112953"/>
    <lineage>
        <taxon>Bacteria</taxon>
        <taxon>Bacillati</taxon>
        <taxon>Cyanobacteriota</taxon>
        <taxon>Cyanophyceae</taxon>
        <taxon>Pseudanabaenales</taxon>
        <taxon>Pseudanabaenaceae</taxon>
        <taxon>Limnothrix</taxon>
    </lineage>
</organism>
<gene>
    <name evidence="2" type="ORF">VPK24_00705</name>
</gene>
<dbReference type="RefSeq" id="WP_393009813.1">
    <property type="nucleotide sequence ID" value="NZ_JAZAQF010000001.1"/>
</dbReference>
<dbReference type="Proteomes" id="UP001604335">
    <property type="component" value="Unassembled WGS sequence"/>
</dbReference>
<name>A0ABW7C7M5_9CYAN</name>
<evidence type="ECO:0000256" key="1">
    <source>
        <dbReference type="ARBA" id="ARBA00005651"/>
    </source>
</evidence>
<dbReference type="PANTHER" id="PTHR37525:SF1">
    <property type="entry name" value="UPF0175 PROTEIN SSL1255"/>
    <property type="match status" value="1"/>
</dbReference>
<reference evidence="3" key="1">
    <citation type="journal article" date="2024" name="Algal Res.">
        <title>Biochemical, toxicological and genomic investigation of a high-biomass producing Limnothrix strain isolated from Italian shallow drinking water reservoir.</title>
        <authorList>
            <person name="Simonazzi M."/>
            <person name="Shishido T.K."/>
            <person name="Delbaje E."/>
            <person name="Wahlsten M."/>
            <person name="Fewer D.P."/>
            <person name="Sivonen K."/>
            <person name="Pezzolesi L."/>
            <person name="Pistocchi R."/>
        </authorList>
    </citation>
    <scope>NUCLEOTIDE SEQUENCE [LARGE SCALE GENOMIC DNA]</scope>
    <source>
        <strain evidence="3">LRLZ20PSL1</strain>
    </source>
</reference>